<feature type="chain" id="PRO_5046761238" description="Histidine kinase/HSP90-like ATPase domain-containing protein" evidence="5">
    <location>
        <begin position="26"/>
        <end position="971"/>
    </location>
</feature>
<dbReference type="RefSeq" id="WP_250340606.1">
    <property type="nucleotide sequence ID" value="NZ_CP063231.1"/>
</dbReference>
<dbReference type="InterPro" id="IPR011123">
    <property type="entry name" value="Y_Y_Y"/>
</dbReference>
<dbReference type="SUPFAM" id="SSF63829">
    <property type="entry name" value="Calcium-dependent phosphotriesterase"/>
    <property type="match status" value="2"/>
</dbReference>
<dbReference type="Gene3D" id="2.130.10.10">
    <property type="entry name" value="YVTN repeat-like/Quinoprotein amine dehydrogenase"/>
    <property type="match status" value="3"/>
</dbReference>
<feature type="transmembrane region" description="Helical" evidence="4">
    <location>
        <begin position="721"/>
        <end position="740"/>
    </location>
</feature>
<gene>
    <name evidence="7" type="ORF">IM816_08790</name>
</gene>
<evidence type="ECO:0000256" key="3">
    <source>
        <dbReference type="ARBA" id="ARBA00023012"/>
    </source>
</evidence>
<dbReference type="EMBL" id="CP063231">
    <property type="protein sequence ID" value="URL60154.1"/>
    <property type="molecule type" value="Genomic_DNA"/>
</dbReference>
<organism evidence="7 8">
    <name type="scientific">Luteibacter flocculans</name>
    <dbReference type="NCBI Taxonomy" id="2780091"/>
    <lineage>
        <taxon>Bacteria</taxon>
        <taxon>Pseudomonadati</taxon>
        <taxon>Pseudomonadota</taxon>
        <taxon>Gammaproteobacteria</taxon>
        <taxon>Lysobacterales</taxon>
        <taxon>Rhodanobacteraceae</taxon>
        <taxon>Luteibacter</taxon>
    </lineage>
</organism>
<dbReference type="InterPro" id="IPR011712">
    <property type="entry name" value="Sig_transdc_His_kin_sub3_dim/P"/>
</dbReference>
<keyword evidence="1" id="KW-0808">Transferase</keyword>
<dbReference type="Gene3D" id="2.60.40.10">
    <property type="entry name" value="Immunoglobulins"/>
    <property type="match status" value="1"/>
</dbReference>
<dbReference type="Gene3D" id="1.20.5.1930">
    <property type="match status" value="1"/>
</dbReference>
<evidence type="ECO:0000313" key="7">
    <source>
        <dbReference type="EMBL" id="URL60154.1"/>
    </source>
</evidence>
<dbReference type="InterPro" id="IPR050482">
    <property type="entry name" value="Sensor_HK_TwoCompSys"/>
</dbReference>
<dbReference type="InterPro" id="IPR003594">
    <property type="entry name" value="HATPase_dom"/>
</dbReference>
<dbReference type="Proteomes" id="UP001056681">
    <property type="component" value="Chromosome"/>
</dbReference>
<proteinExistence type="predicted"/>
<dbReference type="CDD" id="cd16917">
    <property type="entry name" value="HATPase_UhpB-NarQ-NarX-like"/>
    <property type="match status" value="1"/>
</dbReference>
<keyword evidence="2" id="KW-0418">Kinase</keyword>
<evidence type="ECO:0000256" key="4">
    <source>
        <dbReference type="SAM" id="Phobius"/>
    </source>
</evidence>
<evidence type="ECO:0000256" key="2">
    <source>
        <dbReference type="ARBA" id="ARBA00022777"/>
    </source>
</evidence>
<accession>A0ABY4T7H2</accession>
<dbReference type="Gene3D" id="3.30.565.10">
    <property type="entry name" value="Histidine kinase-like ATPase, C-terminal domain"/>
    <property type="match status" value="1"/>
</dbReference>
<keyword evidence="5" id="KW-0732">Signal</keyword>
<evidence type="ECO:0000256" key="5">
    <source>
        <dbReference type="SAM" id="SignalP"/>
    </source>
</evidence>
<dbReference type="PANTHER" id="PTHR24421:SF62">
    <property type="entry name" value="SENSORY TRANSDUCTION HISTIDINE KINASE"/>
    <property type="match status" value="1"/>
</dbReference>
<sequence length="971" mass="106083">MRRVMKHLLAAFGLLLLVYASTALADAPPAPAYRPIRQLIHRAFPASAGAPAGVWAITQDREGYLWLGGPTGLFKFDGVTFDGSLSPLLPHPQIMSLLATPDGALWVGDRSGYITRLAGGKAQVFPRPDGVGTVISLARTTDGTLWAVRTNGLYRFTGNSWERFPKTEPEPREYIQQGFVAPDQSIWLLRDKSALRKEPGAAAFELRTVADYRAAQLGRAGGVWRPEDQLTDEIIDDEGAMWCGANAGVVRIIWPGSGPATGQPVVETYSEKNGLTGASALAVFKDREGTLWVATPKGIDQFRWGRFEPVDLPQDTYKPAIATDGQDHLWVASQGGLTEFAPVAKAWPQAGKQINAIARAPDGNVLMTSDRGLLRIDGHDIKVEPLPSAIMDMPRQVRALSQARDGSVWLAFRQAFRLAGGTGVPLGTDAGLPGKEKNLRAIATRADHGLWLGYDDNTVATIEDDGTRATVYTGTAGITVGQVIALWPRHDGVWITGDHGVQFFTPGKPVRSLRFADDHVVRLGTGIVEQADGDLWVNASDGLYRVAADDMKRWWADPHYLVPVQHFDERDGWPGLRDAVPAPSLIPGAGHRLWVASDTGAAELDPARLTQNPRPPVATVLAVNGRTLGPDEALAAGTTRVEFRYTAPVLSIPERARFRYRLTRLDETSRDVGNVREATYTNLSPGSYTFEVLAANEDGVWSTIPARVSFRIAPYFYQTTWFALLCVAIVIALLYALYAWRVRILGTVLLARVMERERIARELHDTVLQGLHGVLLYVRVAANAMKEGAARDHLERALRVAEQTMAEGRQRVVDLRTTPRPSISLVMRLRSALNECLADTDIDGVVAVDGEEKPIRAEAEDDLNAIVLELIRNVRKHAHANAVCVNIRFGEHHLDIEVSDDGVGVAPGATDKPLSFGLQGVRERTARWSGHFTIGQGEPRGTSAYVTMPAVAIYASAAGRRRRFGLPRKTE</sequence>
<keyword evidence="4" id="KW-0812">Transmembrane</keyword>
<evidence type="ECO:0000313" key="8">
    <source>
        <dbReference type="Proteomes" id="UP001056681"/>
    </source>
</evidence>
<dbReference type="InterPro" id="IPR013783">
    <property type="entry name" value="Ig-like_fold"/>
</dbReference>
<keyword evidence="8" id="KW-1185">Reference proteome</keyword>
<dbReference type="Pfam" id="PF02518">
    <property type="entry name" value="HATPase_c"/>
    <property type="match status" value="1"/>
</dbReference>
<dbReference type="Pfam" id="PF07730">
    <property type="entry name" value="HisKA_3"/>
    <property type="match status" value="1"/>
</dbReference>
<reference evidence="7" key="1">
    <citation type="submission" date="2020-10" db="EMBL/GenBank/DDBJ databases">
        <title>Whole-genome sequence of Luteibacter sp. EIF3.</title>
        <authorList>
            <person name="Friedrich I."/>
            <person name="Hertel R."/>
            <person name="Daniel R."/>
        </authorList>
    </citation>
    <scope>NUCLEOTIDE SEQUENCE</scope>
    <source>
        <strain evidence="7">EIF3</strain>
    </source>
</reference>
<dbReference type="SMART" id="SM00387">
    <property type="entry name" value="HATPase_c"/>
    <property type="match status" value="1"/>
</dbReference>
<dbReference type="InterPro" id="IPR015943">
    <property type="entry name" value="WD40/YVTN_repeat-like_dom_sf"/>
</dbReference>
<name>A0ABY4T7H2_9GAMM</name>
<dbReference type="SUPFAM" id="SSF55874">
    <property type="entry name" value="ATPase domain of HSP90 chaperone/DNA topoisomerase II/histidine kinase"/>
    <property type="match status" value="1"/>
</dbReference>
<feature type="domain" description="Histidine kinase/HSP90-like ATPase" evidence="6">
    <location>
        <begin position="858"/>
        <end position="952"/>
    </location>
</feature>
<dbReference type="InterPro" id="IPR036890">
    <property type="entry name" value="HATPase_C_sf"/>
</dbReference>
<protein>
    <recommendedName>
        <fullName evidence="6">Histidine kinase/HSP90-like ATPase domain-containing protein</fullName>
    </recommendedName>
</protein>
<keyword evidence="3" id="KW-0902">Two-component regulatory system</keyword>
<dbReference type="PANTHER" id="PTHR24421">
    <property type="entry name" value="NITRATE/NITRITE SENSOR PROTEIN NARX-RELATED"/>
    <property type="match status" value="1"/>
</dbReference>
<keyword evidence="4" id="KW-1133">Transmembrane helix</keyword>
<evidence type="ECO:0000259" key="6">
    <source>
        <dbReference type="SMART" id="SM00387"/>
    </source>
</evidence>
<feature type="signal peptide" evidence="5">
    <location>
        <begin position="1"/>
        <end position="25"/>
    </location>
</feature>
<dbReference type="Pfam" id="PF07495">
    <property type="entry name" value="Y_Y_Y"/>
    <property type="match status" value="1"/>
</dbReference>
<evidence type="ECO:0000256" key="1">
    <source>
        <dbReference type="ARBA" id="ARBA00022679"/>
    </source>
</evidence>
<keyword evidence="4" id="KW-0472">Membrane</keyword>